<proteinExistence type="predicted"/>
<dbReference type="KEGG" id="psim:KR76_17240"/>
<organism evidence="1 2">
    <name type="scientific">Nocardioides simplex</name>
    <name type="common">Arthrobacter simplex</name>
    <dbReference type="NCBI Taxonomy" id="2045"/>
    <lineage>
        <taxon>Bacteria</taxon>
        <taxon>Bacillati</taxon>
        <taxon>Actinomycetota</taxon>
        <taxon>Actinomycetes</taxon>
        <taxon>Propionibacteriales</taxon>
        <taxon>Nocardioidaceae</taxon>
        <taxon>Pimelobacter</taxon>
    </lineage>
</organism>
<reference evidence="1 2" key="1">
    <citation type="journal article" date="2015" name="Genome Announc.">
        <title>Complete Genome Sequence of Steroid-Transforming Nocardioides simplex VKM Ac-2033D.</title>
        <authorList>
            <person name="Shtratnikova V.Y."/>
            <person name="Schelkunov M.I."/>
            <person name="Pekov Y.A."/>
            <person name="Fokina V.V."/>
            <person name="Logacheva M.D."/>
            <person name="Sokolov S.L."/>
            <person name="Bragin E.Y."/>
            <person name="Ashapkin V.V."/>
            <person name="Donova M.V."/>
        </authorList>
    </citation>
    <scope>NUCLEOTIDE SEQUENCE [LARGE SCALE GENOMIC DNA]</scope>
    <source>
        <strain evidence="1 2">VKM Ac-2033D</strain>
    </source>
</reference>
<sequence>MVVALAVAACDAPSGPAEITLLTAPATTSVGGFKARLAGTAGLTDGGCVVVDGHLLVAPEGARVRGDVIEIPGYPGFRVGDHVVLGGGEAEAGASGLPGTTQCGVPSDEDAPHWVVAAGGPAQASPPS</sequence>
<dbReference type="HOGENOM" id="CLU_1957302_0_0_11"/>
<accession>A0A0A1DL77</accession>
<dbReference type="GeneID" id="96610560"/>
<dbReference type="AlphaFoldDB" id="A0A0A1DL77"/>
<dbReference type="RefSeq" id="WP_038679968.1">
    <property type="nucleotide sequence ID" value="NZ_BJMC01000028.1"/>
</dbReference>
<dbReference type="Proteomes" id="UP000030300">
    <property type="component" value="Chromosome"/>
</dbReference>
<gene>
    <name evidence="1" type="ORF">KR76_17240</name>
</gene>
<protein>
    <submittedName>
        <fullName evidence="1">Uncharacterized protein</fullName>
    </submittedName>
</protein>
<evidence type="ECO:0000313" key="2">
    <source>
        <dbReference type="Proteomes" id="UP000030300"/>
    </source>
</evidence>
<dbReference type="EMBL" id="CP009896">
    <property type="protein sequence ID" value="AIY18079.1"/>
    <property type="molecule type" value="Genomic_DNA"/>
</dbReference>
<name>A0A0A1DL77_NOCSI</name>
<keyword evidence="2" id="KW-1185">Reference proteome</keyword>
<evidence type="ECO:0000313" key="1">
    <source>
        <dbReference type="EMBL" id="AIY18079.1"/>
    </source>
</evidence>